<dbReference type="Pfam" id="PF01555">
    <property type="entry name" value="N6_N4_Mtase"/>
    <property type="match status" value="2"/>
</dbReference>
<dbReference type="InterPro" id="IPR002941">
    <property type="entry name" value="DNA_methylase_N4/N6"/>
</dbReference>
<comment type="similarity">
    <text evidence="1">Belongs to the N(4)/N(6)-methyltransferase family.</text>
</comment>
<name>A0ABN0B1C8_9ACTN</name>
<proteinExistence type="inferred from homology"/>
<dbReference type="InterPro" id="IPR029063">
    <property type="entry name" value="SAM-dependent_MTases_sf"/>
</dbReference>
<keyword evidence="4" id="KW-0949">S-adenosyl-L-methionine</keyword>
<reference evidence="6 7" key="1">
    <citation type="submission" date="2010-08" db="EMBL/GenBank/DDBJ databases">
        <authorList>
            <person name="Durkin A.S."/>
            <person name="Madupu R."/>
            <person name="Torralba M."/>
            <person name="Gillis M."/>
            <person name="Methe B."/>
            <person name="Sutton G."/>
            <person name="Nelson K.E."/>
        </authorList>
    </citation>
    <scope>NUCLEOTIDE SEQUENCE [LARGE SCALE GENOMIC DNA]</scope>
    <source>
        <strain evidence="6 7">PB189-T1-4</strain>
    </source>
</reference>
<evidence type="ECO:0000313" key="7">
    <source>
        <dbReference type="Proteomes" id="UP000004431"/>
    </source>
</evidence>
<dbReference type="Proteomes" id="UP000004431">
    <property type="component" value="Unassembled WGS sequence"/>
</dbReference>
<evidence type="ECO:0000259" key="5">
    <source>
        <dbReference type="Pfam" id="PF01555"/>
    </source>
</evidence>
<sequence>MANLSQQKRERMLAFLNKIKEEHKDDDETLVALDEIENELNSKKYGLVWEKHEEQVDIMMQDNIPVLTEVKEREIKATDENAYNFLLEGDNLHSLKLLEKTHAGKIDVIYIDPPYNTGNKDFIYDDAFIDKTDGYSHSKWLSFMSERLEIAKRLLSDDGVIFISIDDREQSNLHLLCDDIFGSNNFITSFIWEKTHHTGKQAKNCYCNVDYVLAYANKLYGANCKLKSLLVEKILTEFLDAPLYNASNNEQTLTFPSGTVYFKNPIHINESTNKKYKLHNRIVLKKSDSAVEINDIRYEYSNVEPIVMSFKSRWSQKEVDRQIEAGTKYIIKSSGCAIRAVYSDLRDGFNLSPWQIIKTGNSQQVGTNEDGSSLLKKILGETIPFSYPKPISLVKYLVELCTNKKNTILDFFAGSGTTAHAVLELNKEDGGNRKFILCTNNENNICEEVTYERIKRVIHGYADVEGIPANLKYFKTDFISKDADDVSEELLSHIKEMVELENGITLDNKHYLIVLTDEDADTLAKNWSHYEGVRAIYVSRDVLLTCEQQACFSGTEIHLIPDYYFEYELKEAGEAW</sequence>
<keyword evidence="3" id="KW-0808">Transferase</keyword>
<dbReference type="InterPro" id="IPR002052">
    <property type="entry name" value="DNA_methylase_N6_adenine_CS"/>
</dbReference>
<dbReference type="SUPFAM" id="SSF53335">
    <property type="entry name" value="S-adenosyl-L-methionine-dependent methyltransferases"/>
    <property type="match status" value="1"/>
</dbReference>
<evidence type="ECO:0000256" key="4">
    <source>
        <dbReference type="ARBA" id="ARBA00022691"/>
    </source>
</evidence>
<evidence type="ECO:0000256" key="1">
    <source>
        <dbReference type="ARBA" id="ARBA00006594"/>
    </source>
</evidence>
<dbReference type="EMBL" id="AEDQ01000010">
    <property type="protein sequence ID" value="EFL44563.1"/>
    <property type="molecule type" value="Genomic_DNA"/>
</dbReference>
<dbReference type="PIRSF" id="PIRSF015855">
    <property type="entry name" value="TypeIII_Mtase_mKpnI"/>
    <property type="match status" value="1"/>
</dbReference>
<comment type="caution">
    <text evidence="6">The sequence shown here is derived from an EMBL/GenBank/DDBJ whole genome shotgun (WGS) entry which is preliminary data.</text>
</comment>
<keyword evidence="2" id="KW-0489">Methyltransferase</keyword>
<dbReference type="Gene3D" id="3.40.50.150">
    <property type="entry name" value="Vaccinia Virus protein VP39"/>
    <property type="match status" value="1"/>
</dbReference>
<protein>
    <submittedName>
        <fullName evidence="6">DNA (Cytosine-5-)-methyltransferase</fullName>
    </submittedName>
</protein>
<dbReference type="PRINTS" id="PR00506">
    <property type="entry name" value="D21N6MTFRASE"/>
</dbReference>
<organism evidence="6 7">
    <name type="scientific">Fannyhessea vaginae PB189-T1-4</name>
    <dbReference type="NCBI Taxonomy" id="866774"/>
    <lineage>
        <taxon>Bacteria</taxon>
        <taxon>Bacillati</taxon>
        <taxon>Actinomycetota</taxon>
        <taxon>Coriobacteriia</taxon>
        <taxon>Coriobacteriales</taxon>
        <taxon>Atopobiaceae</taxon>
        <taxon>Fannyhessea</taxon>
    </lineage>
</organism>
<feature type="domain" description="DNA methylase N-4/N-6" evidence="5">
    <location>
        <begin position="106"/>
        <end position="217"/>
    </location>
</feature>
<dbReference type="PROSITE" id="PS00092">
    <property type="entry name" value="N6_MTASE"/>
    <property type="match status" value="1"/>
</dbReference>
<evidence type="ECO:0000256" key="2">
    <source>
        <dbReference type="ARBA" id="ARBA00022603"/>
    </source>
</evidence>
<evidence type="ECO:0000256" key="3">
    <source>
        <dbReference type="ARBA" id="ARBA00022679"/>
    </source>
</evidence>
<feature type="domain" description="DNA methylase N-4/N-6" evidence="5">
    <location>
        <begin position="261"/>
        <end position="441"/>
    </location>
</feature>
<gene>
    <name evidence="6" type="ORF">HMPREF9248_1209</name>
</gene>
<dbReference type="InterPro" id="IPR002295">
    <property type="entry name" value="N4/N6-MTase_EcoPI_Mod-like"/>
</dbReference>
<dbReference type="RefSeq" id="WP_006303678.1">
    <property type="nucleotide sequence ID" value="NZ_AEDQ01000010.1"/>
</dbReference>
<keyword evidence="7" id="KW-1185">Reference proteome</keyword>
<accession>A0ABN0B1C8</accession>
<evidence type="ECO:0000313" key="6">
    <source>
        <dbReference type="EMBL" id="EFL44563.1"/>
    </source>
</evidence>